<dbReference type="AlphaFoldDB" id="A0A164X8Y7"/>
<protein>
    <submittedName>
        <fullName evidence="1">Uncharacterized protein</fullName>
    </submittedName>
</protein>
<evidence type="ECO:0000313" key="1">
    <source>
        <dbReference type="EMBL" id="KZS95738.1"/>
    </source>
</evidence>
<evidence type="ECO:0000313" key="2">
    <source>
        <dbReference type="Proteomes" id="UP000076722"/>
    </source>
</evidence>
<accession>A0A164X8Y7</accession>
<organism evidence="1 2">
    <name type="scientific">Sistotremastrum niveocremeum HHB9708</name>
    <dbReference type="NCBI Taxonomy" id="1314777"/>
    <lineage>
        <taxon>Eukaryota</taxon>
        <taxon>Fungi</taxon>
        <taxon>Dikarya</taxon>
        <taxon>Basidiomycota</taxon>
        <taxon>Agaricomycotina</taxon>
        <taxon>Agaricomycetes</taxon>
        <taxon>Sistotremastrales</taxon>
        <taxon>Sistotremastraceae</taxon>
        <taxon>Sertulicium</taxon>
        <taxon>Sertulicium niveocremeum</taxon>
    </lineage>
</organism>
<sequence>MENGDLVKNINRQQALFQNQLTAVAGVLEAGVHETRNLLSNVLLHGERQKLQENDRWETGSMSLLRNTTSSLENIKTMIASAISFTIADISEESNLCTRLCRLPDAVTLKILAAYCYEDLHGDGSDANPANGVFRLRRNWTKLTEVCRHWNKILKRSPEFWSFIDLSWPIELIDYHVGLSQGAPLKVRWNLPMSPSEALVMTRYHSRESTDPPSVSRKWNLVCAHWLGDVQLSVEGKLTGDKVTQLTNLLDLYPPTVKALRIYMRLEAGSPQVSISLPPLLMSNLSTLRLHYCGASGPFSPLLETIEVVGGNMTVNDIFQILSGCQVLKSGTFDVNAGAFLPPATWALRTNPLRLPHMKRLKLGRLSEATFEWLYTRILLEEVPNLEVILKFPHGTGTSFLLPARFQTCASRAHSLSVWRTDQVKYHFDTQHVHEFRLNYDLPMSPLYLRYQPTLSFSPFKFLRRLLIGTFSPHYLEFWVQTLHHLPYLTNIHIRGCQTKFSAILKAFCYGAPLYCPQLSILSLEDSEDDSWKWDEGTTEESASLQSEATDDCLEHLLRCRAAKGIPIQKLILSGYSWWDEGPERWNPLVGSVVLNEDMWTDPW</sequence>
<keyword evidence="2" id="KW-1185">Reference proteome</keyword>
<proteinExistence type="predicted"/>
<dbReference type="Proteomes" id="UP000076722">
    <property type="component" value="Unassembled WGS sequence"/>
</dbReference>
<dbReference type="EMBL" id="KV419400">
    <property type="protein sequence ID" value="KZS95738.1"/>
    <property type="molecule type" value="Genomic_DNA"/>
</dbReference>
<name>A0A164X8Y7_9AGAM</name>
<reference evidence="1 2" key="1">
    <citation type="journal article" date="2016" name="Mol. Biol. Evol.">
        <title>Comparative Genomics of Early-Diverging Mushroom-Forming Fungi Provides Insights into the Origins of Lignocellulose Decay Capabilities.</title>
        <authorList>
            <person name="Nagy L.G."/>
            <person name="Riley R."/>
            <person name="Tritt A."/>
            <person name="Adam C."/>
            <person name="Daum C."/>
            <person name="Floudas D."/>
            <person name="Sun H."/>
            <person name="Yadav J.S."/>
            <person name="Pangilinan J."/>
            <person name="Larsson K.H."/>
            <person name="Matsuura K."/>
            <person name="Barry K."/>
            <person name="Labutti K."/>
            <person name="Kuo R."/>
            <person name="Ohm R.A."/>
            <person name="Bhattacharya S.S."/>
            <person name="Shirouzu T."/>
            <person name="Yoshinaga Y."/>
            <person name="Martin F.M."/>
            <person name="Grigoriev I.V."/>
            <person name="Hibbett D.S."/>
        </authorList>
    </citation>
    <scope>NUCLEOTIDE SEQUENCE [LARGE SCALE GENOMIC DNA]</scope>
    <source>
        <strain evidence="1 2">HHB9708</strain>
    </source>
</reference>
<gene>
    <name evidence="1" type="ORF">SISNIDRAFT_538847</name>
</gene>